<dbReference type="GO" id="GO:0003677">
    <property type="term" value="F:DNA binding"/>
    <property type="evidence" value="ECO:0007669"/>
    <property type="project" value="UniProtKB-KW"/>
</dbReference>
<gene>
    <name evidence="8" type="ORF">JG540_08425</name>
</gene>
<dbReference type="RefSeq" id="WP_200278293.1">
    <property type="nucleotide sequence ID" value="NZ_CP066802.1"/>
</dbReference>
<dbReference type="InterPro" id="IPR013325">
    <property type="entry name" value="RNA_pol_sigma_r2"/>
</dbReference>
<dbReference type="EMBL" id="CP066802">
    <property type="protein sequence ID" value="QQM68438.1"/>
    <property type="molecule type" value="Genomic_DNA"/>
</dbReference>
<accession>A0A7T7MBL2</accession>
<evidence type="ECO:0000256" key="2">
    <source>
        <dbReference type="ARBA" id="ARBA00023015"/>
    </source>
</evidence>
<dbReference type="AlphaFoldDB" id="A0A7T7MBL2"/>
<dbReference type="InterPro" id="IPR007627">
    <property type="entry name" value="RNA_pol_sigma70_r2"/>
</dbReference>
<dbReference type="InterPro" id="IPR013324">
    <property type="entry name" value="RNA_pol_sigma_r3/r4-like"/>
</dbReference>
<dbReference type="Pfam" id="PF04542">
    <property type="entry name" value="Sigma70_r2"/>
    <property type="match status" value="1"/>
</dbReference>
<keyword evidence="5" id="KW-0804">Transcription</keyword>
<evidence type="ECO:0000313" key="8">
    <source>
        <dbReference type="EMBL" id="QQM68438.1"/>
    </source>
</evidence>
<dbReference type="Gene3D" id="1.10.10.10">
    <property type="entry name" value="Winged helix-like DNA-binding domain superfamily/Winged helix DNA-binding domain"/>
    <property type="match status" value="1"/>
</dbReference>
<sequence length="172" mass="19723">MARVVDRDQQAFAELYDRWAARLLALAVQVLVDQAQSEEVLQEVFLELWRRADSYDPARGSVRAWLVTLTRRRAIDRVRSSQAARERDLRWQPSLPDTDLTVQQVEDNLEGEVVRQALRAVGEPHRSTLVLAYFTELTHRQIAERTGVPLGTVKTRIRDGIAKLRAHMGVEL</sequence>
<feature type="domain" description="RNA polymerase sigma-70 region 2" evidence="6">
    <location>
        <begin position="15"/>
        <end position="82"/>
    </location>
</feature>
<dbReference type="Proteomes" id="UP000595895">
    <property type="component" value="Chromosome"/>
</dbReference>
<proteinExistence type="inferred from homology"/>
<protein>
    <submittedName>
        <fullName evidence="8">Sigma-70 family RNA polymerase sigma factor</fullName>
    </submittedName>
</protein>
<evidence type="ECO:0000256" key="3">
    <source>
        <dbReference type="ARBA" id="ARBA00023082"/>
    </source>
</evidence>
<dbReference type="InterPro" id="IPR014284">
    <property type="entry name" value="RNA_pol_sigma-70_dom"/>
</dbReference>
<evidence type="ECO:0000259" key="6">
    <source>
        <dbReference type="Pfam" id="PF04542"/>
    </source>
</evidence>
<name>A0A7T7MBL2_9ACTO</name>
<dbReference type="SUPFAM" id="SSF88946">
    <property type="entry name" value="Sigma2 domain of RNA polymerase sigma factors"/>
    <property type="match status" value="1"/>
</dbReference>
<dbReference type="Pfam" id="PF04545">
    <property type="entry name" value="Sigma70_r4"/>
    <property type="match status" value="1"/>
</dbReference>
<feature type="domain" description="RNA polymerase sigma-70 region 4" evidence="7">
    <location>
        <begin position="122"/>
        <end position="166"/>
    </location>
</feature>
<dbReference type="Gene3D" id="1.10.1740.10">
    <property type="match status" value="1"/>
</dbReference>
<dbReference type="NCBIfam" id="TIGR02937">
    <property type="entry name" value="sigma70-ECF"/>
    <property type="match status" value="1"/>
</dbReference>
<keyword evidence="3" id="KW-0731">Sigma factor</keyword>
<evidence type="ECO:0000256" key="4">
    <source>
        <dbReference type="ARBA" id="ARBA00023125"/>
    </source>
</evidence>
<dbReference type="GO" id="GO:0006352">
    <property type="term" value="P:DNA-templated transcription initiation"/>
    <property type="evidence" value="ECO:0007669"/>
    <property type="project" value="InterPro"/>
</dbReference>
<evidence type="ECO:0000256" key="1">
    <source>
        <dbReference type="ARBA" id="ARBA00010641"/>
    </source>
</evidence>
<dbReference type="KEGG" id="awe:JG540_08425"/>
<reference evidence="8 9" key="1">
    <citation type="submission" date="2020-12" db="EMBL/GenBank/DDBJ databases">
        <authorList>
            <person name="Zhou J."/>
        </authorList>
    </citation>
    <scope>NUCLEOTIDE SEQUENCE [LARGE SCALE GENOMIC DNA]</scope>
    <source>
        <strain evidence="8 9">CCUG 61299</strain>
    </source>
</reference>
<dbReference type="InterPro" id="IPR039425">
    <property type="entry name" value="RNA_pol_sigma-70-like"/>
</dbReference>
<evidence type="ECO:0000259" key="7">
    <source>
        <dbReference type="Pfam" id="PF04545"/>
    </source>
</evidence>
<dbReference type="PANTHER" id="PTHR43133:SF62">
    <property type="entry name" value="RNA POLYMERASE SIGMA FACTOR SIGZ"/>
    <property type="match status" value="1"/>
</dbReference>
<dbReference type="SUPFAM" id="SSF88659">
    <property type="entry name" value="Sigma3 and sigma4 domains of RNA polymerase sigma factors"/>
    <property type="match status" value="1"/>
</dbReference>
<organism evidence="8 9">
    <name type="scientific">Actinomyces weissii</name>
    <dbReference type="NCBI Taxonomy" id="675090"/>
    <lineage>
        <taxon>Bacteria</taxon>
        <taxon>Bacillati</taxon>
        <taxon>Actinomycetota</taxon>
        <taxon>Actinomycetes</taxon>
        <taxon>Actinomycetales</taxon>
        <taxon>Actinomycetaceae</taxon>
        <taxon>Actinomyces</taxon>
    </lineage>
</organism>
<evidence type="ECO:0000313" key="9">
    <source>
        <dbReference type="Proteomes" id="UP000595895"/>
    </source>
</evidence>
<dbReference type="CDD" id="cd06171">
    <property type="entry name" value="Sigma70_r4"/>
    <property type="match status" value="1"/>
</dbReference>
<dbReference type="InterPro" id="IPR007630">
    <property type="entry name" value="RNA_pol_sigma70_r4"/>
</dbReference>
<dbReference type="PANTHER" id="PTHR43133">
    <property type="entry name" value="RNA POLYMERASE ECF-TYPE SIGMA FACTO"/>
    <property type="match status" value="1"/>
</dbReference>
<keyword evidence="9" id="KW-1185">Reference proteome</keyword>
<keyword evidence="2" id="KW-0805">Transcription regulation</keyword>
<dbReference type="GO" id="GO:0016987">
    <property type="term" value="F:sigma factor activity"/>
    <property type="evidence" value="ECO:0007669"/>
    <property type="project" value="UniProtKB-KW"/>
</dbReference>
<dbReference type="InterPro" id="IPR036388">
    <property type="entry name" value="WH-like_DNA-bd_sf"/>
</dbReference>
<evidence type="ECO:0000256" key="5">
    <source>
        <dbReference type="ARBA" id="ARBA00023163"/>
    </source>
</evidence>
<keyword evidence="4" id="KW-0238">DNA-binding</keyword>
<comment type="similarity">
    <text evidence="1">Belongs to the sigma-70 factor family. ECF subfamily.</text>
</comment>